<feature type="region of interest" description="Disordered" evidence="1">
    <location>
        <begin position="27"/>
        <end position="63"/>
    </location>
</feature>
<gene>
    <name evidence="2" type="ORF">LCGC14_0071730</name>
</gene>
<feature type="compositionally biased region" description="Acidic residues" evidence="1">
    <location>
        <begin position="49"/>
        <end position="63"/>
    </location>
</feature>
<evidence type="ECO:0000313" key="2">
    <source>
        <dbReference type="EMBL" id="KKO05534.1"/>
    </source>
</evidence>
<dbReference type="AlphaFoldDB" id="A0A0F9YLK9"/>
<comment type="caution">
    <text evidence="2">The sequence shown here is derived from an EMBL/GenBank/DDBJ whole genome shotgun (WGS) entry which is preliminary data.</text>
</comment>
<dbReference type="EMBL" id="LAZR01000018">
    <property type="protein sequence ID" value="KKO05534.1"/>
    <property type="molecule type" value="Genomic_DNA"/>
</dbReference>
<reference evidence="2" key="1">
    <citation type="journal article" date="2015" name="Nature">
        <title>Complex archaea that bridge the gap between prokaryotes and eukaryotes.</title>
        <authorList>
            <person name="Spang A."/>
            <person name="Saw J.H."/>
            <person name="Jorgensen S.L."/>
            <person name="Zaremba-Niedzwiedzka K."/>
            <person name="Martijn J."/>
            <person name="Lind A.E."/>
            <person name="van Eijk R."/>
            <person name="Schleper C."/>
            <person name="Guy L."/>
            <person name="Ettema T.J."/>
        </authorList>
    </citation>
    <scope>NUCLEOTIDE SEQUENCE</scope>
</reference>
<sequence>MNTPLAKKLAMALLMALMAGGLLACDNNQGPAEEAGESIDESTQSVGESIEELGEDIEEAAEN</sequence>
<proteinExistence type="predicted"/>
<organism evidence="2">
    <name type="scientific">marine sediment metagenome</name>
    <dbReference type="NCBI Taxonomy" id="412755"/>
    <lineage>
        <taxon>unclassified sequences</taxon>
        <taxon>metagenomes</taxon>
        <taxon>ecological metagenomes</taxon>
    </lineage>
</organism>
<name>A0A0F9YLK9_9ZZZZ</name>
<dbReference type="PROSITE" id="PS51257">
    <property type="entry name" value="PROKAR_LIPOPROTEIN"/>
    <property type="match status" value="1"/>
</dbReference>
<accession>A0A0F9YLK9</accession>
<evidence type="ECO:0000256" key="1">
    <source>
        <dbReference type="SAM" id="MobiDB-lite"/>
    </source>
</evidence>
<protein>
    <submittedName>
        <fullName evidence="2">Uncharacterized protein</fullName>
    </submittedName>
</protein>